<keyword evidence="1" id="KW-0812">Transmembrane</keyword>
<feature type="transmembrane region" description="Helical" evidence="1">
    <location>
        <begin position="86"/>
        <end position="101"/>
    </location>
</feature>
<feature type="transmembrane region" description="Helical" evidence="1">
    <location>
        <begin position="133"/>
        <end position="151"/>
    </location>
</feature>
<feature type="transmembrane region" description="Helical" evidence="1">
    <location>
        <begin position="12"/>
        <end position="37"/>
    </location>
</feature>
<gene>
    <name evidence="2" type="primary">ND6</name>
</gene>
<organism evidence="2">
    <name type="scientific">Eosembia sp. FS-2017</name>
    <dbReference type="NCBI Taxonomy" id="2021303"/>
    <lineage>
        <taxon>Eukaryota</taxon>
        <taxon>Metazoa</taxon>
        <taxon>Ecdysozoa</taxon>
        <taxon>Arthropoda</taxon>
        <taxon>Hexapoda</taxon>
        <taxon>Insecta</taxon>
        <taxon>Pterygota</taxon>
        <taxon>Neoptera</taxon>
        <taxon>Polyneoptera</taxon>
        <taxon>Embioptera</taxon>
        <taxon>Oligotomidae</taxon>
        <taxon>Eosembia</taxon>
    </lineage>
</organism>
<dbReference type="AlphaFoldDB" id="A0A678RTR4"/>
<proteinExistence type="predicted"/>
<keyword evidence="1" id="KW-0472">Membrane</keyword>
<geneLocation type="mitochondrion" evidence="2"/>
<evidence type="ECO:0000256" key="1">
    <source>
        <dbReference type="SAM" id="Phobius"/>
    </source>
</evidence>
<feature type="transmembrane region" description="Helical" evidence="1">
    <location>
        <begin position="43"/>
        <end position="65"/>
    </location>
</feature>
<reference evidence="2" key="1">
    <citation type="submission" date="2016-04" db="EMBL/GenBank/DDBJ databases">
        <title>The complete mitochondrial genomes of Eosembia sp.</title>
        <authorList>
            <person name="Song F."/>
            <person name="Liu Y.Q."/>
            <person name="Jiang P."/>
            <person name="Li H."/>
            <person name="Cai W.Z."/>
        </authorList>
    </citation>
    <scope>NUCLEOTIDE SEQUENCE</scope>
</reference>
<accession>A0A678RTR4</accession>
<dbReference type="EMBL" id="KX091852">
    <property type="protein sequence ID" value="ASM82732.1"/>
    <property type="molecule type" value="Genomic_DNA"/>
</dbReference>
<evidence type="ECO:0000313" key="2">
    <source>
        <dbReference type="EMBL" id="ASM82732.1"/>
    </source>
</evidence>
<keyword evidence="1" id="KW-1133">Transmembrane helix</keyword>
<protein>
    <submittedName>
        <fullName evidence="2">NADH dehydrogenase subunit 6</fullName>
    </submittedName>
</protein>
<name>A0A678RTR4_9NEOP</name>
<sequence>MISLSILMSMTFLYFTHPLMLTIIILSQTLNSCMILGKILKNFWIPYMIIIIMLGGLMIMFVYMCSTSPNQIMMKALIQIKFKSKLLMIFMLTVISIKLLMKKLKIMPLNYSNTIDSEINMFNILMNFPNHKLFPIMMMILLFLMFISMKISASSESPLRSTTK</sequence>
<keyword evidence="2" id="KW-0496">Mitochondrion</keyword>